<evidence type="ECO:0000313" key="10">
    <source>
        <dbReference type="Proteomes" id="UP000694546"/>
    </source>
</evidence>
<dbReference type="GeneTree" id="ENSGT00390000009628"/>
<evidence type="ECO:0000256" key="6">
    <source>
        <dbReference type="ARBA" id="ARBA00047190"/>
    </source>
</evidence>
<dbReference type="InterPro" id="IPR015421">
    <property type="entry name" value="PyrdxlP-dep_Trfase_major"/>
</dbReference>
<evidence type="ECO:0000256" key="1">
    <source>
        <dbReference type="ARBA" id="ARBA00001933"/>
    </source>
</evidence>
<dbReference type="Gene3D" id="3.40.640.10">
    <property type="entry name" value="Type I PLP-dependent aspartate aminotransferase-like (Major domain)"/>
    <property type="match status" value="1"/>
</dbReference>
<evidence type="ECO:0000259" key="8">
    <source>
        <dbReference type="Pfam" id="PF22937"/>
    </source>
</evidence>
<dbReference type="InterPro" id="IPR050477">
    <property type="entry name" value="GrpII_AminoAcid_Decarb"/>
</dbReference>
<dbReference type="InterPro" id="IPR055103">
    <property type="entry name" value="PDXDC1-like_2nd"/>
</dbReference>
<gene>
    <name evidence="9" type="primary">pdxdc1</name>
</gene>
<accession>A0A8C5BJA0</accession>
<dbReference type="SUPFAM" id="SSF53383">
    <property type="entry name" value="PLP-dependent transferases"/>
    <property type="match status" value="1"/>
</dbReference>
<feature type="domain" description="PDXDC1/PDXD2 second" evidence="7">
    <location>
        <begin position="364"/>
        <end position="437"/>
    </location>
</feature>
<dbReference type="Proteomes" id="UP000694546">
    <property type="component" value="Chromosome 2"/>
</dbReference>
<comment type="cofactor">
    <cofactor evidence="1">
        <name>pyridoxal 5'-phosphate</name>
        <dbReference type="ChEBI" id="CHEBI:597326"/>
    </cofactor>
</comment>
<proteinExistence type="inferred from homology"/>
<reference evidence="9" key="2">
    <citation type="submission" date="2025-09" db="UniProtKB">
        <authorList>
            <consortium name="Ensembl"/>
        </authorList>
    </citation>
    <scope>IDENTIFICATION</scope>
</reference>
<dbReference type="PANTHER" id="PTHR42735">
    <property type="match status" value="1"/>
</dbReference>
<dbReference type="AlphaFoldDB" id="A0A8C5BJA0"/>
<keyword evidence="10" id="KW-1185">Reference proteome</keyword>
<feature type="domain" description="PDXDC1-like third" evidence="8">
    <location>
        <begin position="443"/>
        <end position="553"/>
    </location>
</feature>
<evidence type="ECO:0000256" key="5">
    <source>
        <dbReference type="ARBA" id="ARBA00023239"/>
    </source>
</evidence>
<dbReference type="InterPro" id="IPR015424">
    <property type="entry name" value="PyrdxlP-dep_Trfase"/>
</dbReference>
<dbReference type="PANTHER" id="PTHR42735:SF1">
    <property type="entry name" value="PYRIDOXAL-DEPENDENT DECARBOXYLASE DOMAIN-CONTAINING PROTEIN 1-RELATED"/>
    <property type="match status" value="1"/>
</dbReference>
<dbReference type="InterPro" id="IPR055102">
    <property type="entry name" value="PDXDC1-like_3rd"/>
</dbReference>
<dbReference type="GO" id="GO:0016831">
    <property type="term" value="F:carboxy-lyase activity"/>
    <property type="evidence" value="ECO:0007669"/>
    <property type="project" value="UniProtKB-KW"/>
</dbReference>
<dbReference type="Ensembl" id="ENSGMOT00000056455.1">
    <property type="protein sequence ID" value="ENSGMOP00000046419.1"/>
    <property type="gene ID" value="ENSGMOG00000013856.2"/>
</dbReference>
<evidence type="ECO:0000259" key="7">
    <source>
        <dbReference type="Pfam" id="PF22930"/>
    </source>
</evidence>
<dbReference type="Pfam" id="PF22937">
    <property type="entry name" value="PDXDC1-like_cen2"/>
    <property type="match status" value="1"/>
</dbReference>
<evidence type="ECO:0000256" key="2">
    <source>
        <dbReference type="ARBA" id="ARBA00009533"/>
    </source>
</evidence>
<evidence type="ECO:0000256" key="4">
    <source>
        <dbReference type="ARBA" id="ARBA00022898"/>
    </source>
</evidence>
<protein>
    <recommendedName>
        <fullName evidence="6">Pyridoxal-dependent decarboxylase domain-containing protein 1</fullName>
    </recommendedName>
</protein>
<dbReference type="Pfam" id="PF22930">
    <property type="entry name" value="PDXDC1-like_cen"/>
    <property type="match status" value="1"/>
</dbReference>
<evidence type="ECO:0000313" key="9">
    <source>
        <dbReference type="Ensembl" id="ENSGMOP00000046419.1"/>
    </source>
</evidence>
<keyword evidence="4" id="KW-0663">Pyridoxal phosphate</keyword>
<reference evidence="9" key="1">
    <citation type="submission" date="2025-08" db="UniProtKB">
        <authorList>
            <consortium name="Ensembl"/>
        </authorList>
    </citation>
    <scope>IDENTIFICATION</scope>
</reference>
<keyword evidence="3" id="KW-0210">Decarboxylase</keyword>
<sequence>MYCCKESFSYSFYLYEHEGYYVCVESEHNVTYFVCIRKHLLYSRLQSVGQNGHMALLGHCLTAYLSMLNKDGFRKLTTRILSDTTLWLCRLFRYENSSAFFHEDDREGLVRVCRLVLHTLYEDYASEGYAAFSSAQPIIYQSTSSREGLGQHVCNQVLHRARHGRATTNATDVALLEKLIKEDLDAGKLPLLLIANAGNSSVDRAYRLGRLKELCVKYSMWLHVEGVSLATLALDDMSSSVKRAVHCDSMTLTLGPWLGLPAVPAVTLYRHEDPALSLAAGLTASQPGEKLRPLALWLSLQLLGNEGIVQKIRHATDLVSSQCHTLCRHKSFPEILTINLVLSSSLCFLLSGAYNDLLEGCSTEDRDIMDTFNRWLGERLARLVPVGGVDVVELEDDGTCVRFNPLMTAAGLGTQASDVEVLVEKLLELVPVLSSTLRLREEFRREVQRHSPFLSLMEDLAWPGLGTLRYNPQWFADVLEDKQLQEVEKMNCELMKKLQEQETSILFSSGPEYGTARDRIFVGMATEDLVNEDISHLVNTVAALGREIEEKGKLFENMAEVVQRGILEAQLQLQKDSEKRILEEGVLRQLPVVSSVLNWFSPWEASVNGRTFNLTDGLLDSTEPTYSSKDQTSALHLPDTPTTLSSRLQGKGWQVSVLLTSLYCIKHS</sequence>
<name>A0A8C5BJA0_GADMO</name>
<evidence type="ECO:0000256" key="3">
    <source>
        <dbReference type="ARBA" id="ARBA00022793"/>
    </source>
</evidence>
<organism evidence="9 10">
    <name type="scientific">Gadus morhua</name>
    <name type="common">Atlantic cod</name>
    <dbReference type="NCBI Taxonomy" id="8049"/>
    <lineage>
        <taxon>Eukaryota</taxon>
        <taxon>Metazoa</taxon>
        <taxon>Chordata</taxon>
        <taxon>Craniata</taxon>
        <taxon>Vertebrata</taxon>
        <taxon>Euteleostomi</taxon>
        <taxon>Actinopterygii</taxon>
        <taxon>Neopterygii</taxon>
        <taxon>Teleostei</taxon>
        <taxon>Neoteleostei</taxon>
        <taxon>Acanthomorphata</taxon>
        <taxon>Zeiogadaria</taxon>
        <taxon>Gadariae</taxon>
        <taxon>Gadiformes</taxon>
        <taxon>Gadoidei</taxon>
        <taxon>Gadidae</taxon>
        <taxon>Gadus</taxon>
    </lineage>
</organism>
<comment type="similarity">
    <text evidence="2">Belongs to the group II decarboxylase family.</text>
</comment>
<keyword evidence="5" id="KW-0456">Lyase</keyword>